<dbReference type="Gene3D" id="3.40.630.30">
    <property type="match status" value="1"/>
</dbReference>
<name>A0A1I0PQ59_9EURY</name>
<organism evidence="1 2">
    <name type="scientific">Halobacterium jilantaiense</name>
    <dbReference type="NCBI Taxonomy" id="355548"/>
    <lineage>
        <taxon>Archaea</taxon>
        <taxon>Methanobacteriati</taxon>
        <taxon>Methanobacteriota</taxon>
        <taxon>Stenosarchaea group</taxon>
        <taxon>Halobacteria</taxon>
        <taxon>Halobacteriales</taxon>
        <taxon>Halobacteriaceae</taxon>
        <taxon>Halobacterium</taxon>
    </lineage>
</organism>
<dbReference type="Proteomes" id="UP000198518">
    <property type="component" value="Unassembled WGS sequence"/>
</dbReference>
<evidence type="ECO:0000313" key="2">
    <source>
        <dbReference type="Proteomes" id="UP000198518"/>
    </source>
</evidence>
<dbReference type="AlphaFoldDB" id="A0A1I0PQ59"/>
<dbReference type="RefSeq" id="WP_089669046.1">
    <property type="nucleotide sequence ID" value="NZ_FOJA01000001.1"/>
</dbReference>
<sequence length="126" mass="13974">MHVRDATAEDADAVTRLASTDVDADRLVRDRSVRVACVDEEVVGFLAYDTWRGAVHVTRFGGDEDTVDDLLGAPRQFANRESLPLEIVVPESEDGVAELLEAEGFEETGDGPLFDGEHTRRFRWTP</sequence>
<evidence type="ECO:0000313" key="1">
    <source>
        <dbReference type="EMBL" id="SEW16520.1"/>
    </source>
</evidence>
<gene>
    <name evidence="1" type="ORF">SAMN04487945_1861</name>
</gene>
<proteinExistence type="predicted"/>
<dbReference type="InterPro" id="IPR016181">
    <property type="entry name" value="Acyl_CoA_acyltransferase"/>
</dbReference>
<evidence type="ECO:0008006" key="3">
    <source>
        <dbReference type="Google" id="ProtNLM"/>
    </source>
</evidence>
<reference evidence="1 2" key="1">
    <citation type="submission" date="2016-10" db="EMBL/GenBank/DDBJ databases">
        <authorList>
            <person name="de Groot N.N."/>
        </authorList>
    </citation>
    <scope>NUCLEOTIDE SEQUENCE [LARGE SCALE GENOMIC DNA]</scope>
    <source>
        <strain evidence="1 2">CGMCC 1.5337</strain>
    </source>
</reference>
<keyword evidence="2" id="KW-1185">Reference proteome</keyword>
<accession>A0A1I0PQ59</accession>
<dbReference type="OrthoDB" id="212869at2157"/>
<protein>
    <recommendedName>
        <fullName evidence="3">N-acetyltransferase domain-containing protein</fullName>
    </recommendedName>
</protein>
<dbReference type="EMBL" id="FOJA01000001">
    <property type="protein sequence ID" value="SEW16520.1"/>
    <property type="molecule type" value="Genomic_DNA"/>
</dbReference>
<dbReference type="SUPFAM" id="SSF55729">
    <property type="entry name" value="Acyl-CoA N-acyltransferases (Nat)"/>
    <property type="match status" value="1"/>
</dbReference>